<evidence type="ECO:0000313" key="6">
    <source>
        <dbReference type="Proteomes" id="UP000273675"/>
    </source>
</evidence>
<dbReference type="Gene3D" id="3.40.50.2300">
    <property type="match status" value="1"/>
</dbReference>
<sequence>MKSAPLTDRAGSLGLLRTEARGHFHQTLGNWLSKTAKTRIETFDGEMKFDSVEGQDHASIPTGPSTTTAKKAPMPKSLDRILYLEDVQAIADVVVMALEDLAGFEVHHADRGAKAITAVESFQPDLCLFDVMLPDMDGPETLRRIRALAGHDDMPAIFMTAKTQTQEPDDYARMDSLGVIMKPFDPITLGDTIREMWNTRHDRS</sequence>
<proteinExistence type="predicted"/>
<dbReference type="PROSITE" id="PS50110">
    <property type="entry name" value="RESPONSE_REGULATORY"/>
    <property type="match status" value="1"/>
</dbReference>
<evidence type="ECO:0000256" key="3">
    <source>
        <dbReference type="SAM" id="MobiDB-lite"/>
    </source>
</evidence>
<dbReference type="EMBL" id="RBIM01000003">
    <property type="protein sequence ID" value="RKR00339.1"/>
    <property type="molecule type" value="Genomic_DNA"/>
</dbReference>
<dbReference type="InterPro" id="IPR050595">
    <property type="entry name" value="Bact_response_regulator"/>
</dbReference>
<dbReference type="RefSeq" id="WP_233350711.1">
    <property type="nucleotide sequence ID" value="NZ_RBIM01000003.1"/>
</dbReference>
<dbReference type="InterPro" id="IPR001789">
    <property type="entry name" value="Sig_transdc_resp-reg_receiver"/>
</dbReference>
<evidence type="ECO:0000313" key="5">
    <source>
        <dbReference type="EMBL" id="RKR00339.1"/>
    </source>
</evidence>
<evidence type="ECO:0000256" key="1">
    <source>
        <dbReference type="ARBA" id="ARBA00022553"/>
    </source>
</evidence>
<dbReference type="GO" id="GO:0000160">
    <property type="term" value="P:phosphorelay signal transduction system"/>
    <property type="evidence" value="ECO:0007669"/>
    <property type="project" value="InterPro"/>
</dbReference>
<reference evidence="5 6" key="1">
    <citation type="submission" date="2018-10" db="EMBL/GenBank/DDBJ databases">
        <title>Genomic Encyclopedia of Type Strains, Phase IV (KMG-IV): sequencing the most valuable type-strain genomes for metagenomic binning, comparative biology and taxonomic classification.</title>
        <authorList>
            <person name="Goeker M."/>
        </authorList>
    </citation>
    <scope>NUCLEOTIDE SEQUENCE [LARGE SCALE GENOMIC DNA]</scope>
    <source>
        <strain evidence="5 6">DSM 4734</strain>
    </source>
</reference>
<protein>
    <submittedName>
        <fullName evidence="5">Response regulator receiver domain-containing protein</fullName>
    </submittedName>
</protein>
<gene>
    <name evidence="5" type="ORF">C7435_1544</name>
</gene>
<evidence type="ECO:0000256" key="2">
    <source>
        <dbReference type="PROSITE-ProRule" id="PRU00169"/>
    </source>
</evidence>
<name>A0A495DDE5_9PROT</name>
<dbReference type="Pfam" id="PF00072">
    <property type="entry name" value="Response_reg"/>
    <property type="match status" value="1"/>
</dbReference>
<dbReference type="InterPro" id="IPR011006">
    <property type="entry name" value="CheY-like_superfamily"/>
</dbReference>
<dbReference type="SUPFAM" id="SSF52172">
    <property type="entry name" value="CheY-like"/>
    <property type="match status" value="1"/>
</dbReference>
<feature type="region of interest" description="Disordered" evidence="3">
    <location>
        <begin position="51"/>
        <end position="72"/>
    </location>
</feature>
<dbReference type="PANTHER" id="PTHR44591">
    <property type="entry name" value="STRESS RESPONSE REGULATOR PROTEIN 1"/>
    <property type="match status" value="1"/>
</dbReference>
<dbReference type="AlphaFoldDB" id="A0A495DDE5"/>
<evidence type="ECO:0000259" key="4">
    <source>
        <dbReference type="PROSITE" id="PS50110"/>
    </source>
</evidence>
<feature type="modified residue" description="4-aspartylphosphate" evidence="2">
    <location>
        <position position="130"/>
    </location>
</feature>
<dbReference type="PANTHER" id="PTHR44591:SF3">
    <property type="entry name" value="RESPONSE REGULATORY DOMAIN-CONTAINING PROTEIN"/>
    <property type="match status" value="1"/>
</dbReference>
<dbReference type="SMART" id="SM00448">
    <property type="entry name" value="REC"/>
    <property type="match status" value="1"/>
</dbReference>
<dbReference type="Proteomes" id="UP000273675">
    <property type="component" value="Unassembled WGS sequence"/>
</dbReference>
<feature type="domain" description="Response regulatory" evidence="4">
    <location>
        <begin position="80"/>
        <end position="197"/>
    </location>
</feature>
<keyword evidence="1 2" id="KW-0597">Phosphoprotein</keyword>
<accession>A0A495DDE5</accession>
<organism evidence="5 6">
    <name type="scientific">Maricaulis maris</name>
    <dbReference type="NCBI Taxonomy" id="74318"/>
    <lineage>
        <taxon>Bacteria</taxon>
        <taxon>Pseudomonadati</taxon>
        <taxon>Pseudomonadota</taxon>
        <taxon>Alphaproteobacteria</taxon>
        <taxon>Maricaulales</taxon>
        <taxon>Maricaulaceae</taxon>
        <taxon>Maricaulis</taxon>
    </lineage>
</organism>
<comment type="caution">
    <text evidence="5">The sequence shown here is derived from an EMBL/GenBank/DDBJ whole genome shotgun (WGS) entry which is preliminary data.</text>
</comment>